<evidence type="ECO:0000256" key="1">
    <source>
        <dbReference type="SAM" id="MobiDB-lite"/>
    </source>
</evidence>
<evidence type="ECO:0000313" key="2">
    <source>
        <dbReference type="EMBL" id="GIH68008.1"/>
    </source>
</evidence>
<evidence type="ECO:0000313" key="3">
    <source>
        <dbReference type="Proteomes" id="UP000610966"/>
    </source>
</evidence>
<feature type="compositionally biased region" description="Basic and acidic residues" evidence="1">
    <location>
        <begin position="77"/>
        <end position="86"/>
    </location>
</feature>
<organism evidence="2 3">
    <name type="scientific">Sphaerimonospora thailandensis</name>
    <dbReference type="NCBI Taxonomy" id="795644"/>
    <lineage>
        <taxon>Bacteria</taxon>
        <taxon>Bacillati</taxon>
        <taxon>Actinomycetota</taxon>
        <taxon>Actinomycetes</taxon>
        <taxon>Streptosporangiales</taxon>
        <taxon>Streptosporangiaceae</taxon>
        <taxon>Sphaerimonospora</taxon>
    </lineage>
</organism>
<feature type="compositionally biased region" description="Low complexity" evidence="1">
    <location>
        <begin position="216"/>
        <end position="225"/>
    </location>
</feature>
<dbReference type="RefSeq" id="WP_204009941.1">
    <property type="nucleotide sequence ID" value="NZ_BOOG01000004.1"/>
</dbReference>
<dbReference type="AlphaFoldDB" id="A0A8J3R8J8"/>
<gene>
    <name evidence="2" type="ORF">Mth01_02610</name>
</gene>
<feature type="compositionally biased region" description="Basic and acidic residues" evidence="1">
    <location>
        <begin position="242"/>
        <end position="261"/>
    </location>
</feature>
<sequence>MGFDSLVNRGDYFSAHYLAEVLPKDLKKKDGLFARWNEQEKAGRLTPRKGLRALAKPYFADRPYFADLPHQASTAERLSDGAEHSVQDQPRLVHLGPDSPPRRRRSRDELRAGLRRGDLPRRPGPVGGRRRRGPPAHRVLSAGLAENDSLRYRAGYPVLCDYEARIWFDADGRKIAGNHNTYGYGQTRQHFEQLTAHLDPETNGPVPRGTPRRSTRPTGRPSTATPTPPSPSASATPTASRWPHEPKKRTGEADDGGRGVEAEPLTQHLTTTFTLADQAVREALKRFLNHSAGPSRR</sequence>
<dbReference type="EMBL" id="BOOG01000004">
    <property type="protein sequence ID" value="GIH68008.1"/>
    <property type="molecule type" value="Genomic_DNA"/>
</dbReference>
<comment type="caution">
    <text evidence="2">The sequence shown here is derived from an EMBL/GenBank/DDBJ whole genome shotgun (WGS) entry which is preliminary data.</text>
</comment>
<feature type="region of interest" description="Disordered" evidence="1">
    <location>
        <begin position="197"/>
        <end position="269"/>
    </location>
</feature>
<name>A0A8J3R8J8_9ACTN</name>
<reference evidence="2" key="1">
    <citation type="submission" date="2021-01" db="EMBL/GenBank/DDBJ databases">
        <title>Whole genome shotgun sequence of Sphaerimonospora thailandensis NBRC 107569.</title>
        <authorList>
            <person name="Komaki H."/>
            <person name="Tamura T."/>
        </authorList>
    </citation>
    <scope>NUCLEOTIDE SEQUENCE</scope>
    <source>
        <strain evidence="2">NBRC 107569</strain>
    </source>
</reference>
<feature type="compositionally biased region" description="Low complexity" evidence="1">
    <location>
        <begin position="232"/>
        <end position="241"/>
    </location>
</feature>
<proteinExistence type="predicted"/>
<dbReference type="Proteomes" id="UP000610966">
    <property type="component" value="Unassembled WGS sequence"/>
</dbReference>
<protein>
    <submittedName>
        <fullName evidence="2">Uncharacterized protein</fullName>
    </submittedName>
</protein>
<keyword evidence="3" id="KW-1185">Reference proteome</keyword>
<feature type="compositionally biased region" description="Basic and acidic residues" evidence="1">
    <location>
        <begin position="106"/>
        <end position="121"/>
    </location>
</feature>
<feature type="region of interest" description="Disordered" evidence="1">
    <location>
        <begin position="76"/>
        <end position="137"/>
    </location>
</feature>
<accession>A0A8J3R8J8</accession>